<proteinExistence type="predicted"/>
<gene>
    <name evidence="2" type="ORF">TCDM_10197</name>
</gene>
<sequence length="258" mass="29460">MTCANVRHNGGEAHTKRMRPSTAVAAHHAHHTRRKSDSPRAPSLLLPFMPTEEAAATATASTRYKRSIQIHSNVHRVCMWFCVPADTRSKEVKTGAEHEKRRTNKNVQRRCVAEATRRRPLKLITALQPKQRPFIKKINENKKKLILTLPTPHTLKNKKKNRKKKIRPLLRLHSNKKKRKRKTHKKAPNCHPAPEIACIFCPQNKIKRYLNVFQPSDPLRVRTSFIFHGVICVLLLPSALSSARECGPQSTVTRVCGD</sequence>
<name>V5B3L5_TRYCR</name>
<dbReference type="AlphaFoldDB" id="V5B3L5"/>
<comment type="caution">
    <text evidence="2">The sequence shown here is derived from an EMBL/GenBank/DDBJ whole genome shotgun (WGS) entry which is preliminary data.</text>
</comment>
<evidence type="ECO:0000313" key="2">
    <source>
        <dbReference type="EMBL" id="ESS62179.1"/>
    </source>
</evidence>
<dbReference type="Proteomes" id="UP000017861">
    <property type="component" value="Unassembled WGS sequence"/>
</dbReference>
<protein>
    <submittedName>
        <fullName evidence="2">Uncharacterized protein</fullName>
    </submittedName>
</protein>
<dbReference type="EMBL" id="AYLP01000205">
    <property type="protein sequence ID" value="ESS62179.1"/>
    <property type="molecule type" value="Genomic_DNA"/>
</dbReference>
<evidence type="ECO:0000313" key="3">
    <source>
        <dbReference type="Proteomes" id="UP000017861"/>
    </source>
</evidence>
<reference evidence="2 3" key="1">
    <citation type="journal article" date="2014" name="Genome Announc.">
        <title>Trypanosoma cruzi Clone Dm28c Draft Genome Sequence.</title>
        <authorList>
            <person name="Grisard E.C."/>
            <person name="Teixeira S.M."/>
            <person name="de Almeida L.G."/>
            <person name="Stoco P.H."/>
            <person name="Gerber A.L."/>
            <person name="Talavera-Lopez C."/>
            <person name="Lima O.C."/>
            <person name="Andersson B."/>
            <person name="de Vasconcelos A.T."/>
        </authorList>
    </citation>
    <scope>NUCLEOTIDE SEQUENCE [LARGE SCALE GENOMIC DNA]</scope>
    <source>
        <strain evidence="2 3">Dm28c</strain>
    </source>
</reference>
<accession>V5B3L5</accession>
<organism evidence="2 3">
    <name type="scientific">Trypanosoma cruzi Dm28c</name>
    <dbReference type="NCBI Taxonomy" id="1416333"/>
    <lineage>
        <taxon>Eukaryota</taxon>
        <taxon>Discoba</taxon>
        <taxon>Euglenozoa</taxon>
        <taxon>Kinetoplastea</taxon>
        <taxon>Metakinetoplastina</taxon>
        <taxon>Trypanosomatida</taxon>
        <taxon>Trypanosomatidae</taxon>
        <taxon>Trypanosoma</taxon>
        <taxon>Schizotrypanum</taxon>
    </lineage>
</organism>
<evidence type="ECO:0000256" key="1">
    <source>
        <dbReference type="SAM" id="MobiDB-lite"/>
    </source>
</evidence>
<dbReference type="VEuPathDB" id="TriTrypDB:TCDM_10197"/>
<feature type="region of interest" description="Disordered" evidence="1">
    <location>
        <begin position="1"/>
        <end position="42"/>
    </location>
</feature>